<dbReference type="AlphaFoldDB" id="A0A9P7BVH3"/>
<evidence type="ECO:0000259" key="2">
    <source>
        <dbReference type="Pfam" id="PF13358"/>
    </source>
</evidence>
<feature type="compositionally biased region" description="Polar residues" evidence="1">
    <location>
        <begin position="246"/>
        <end position="255"/>
    </location>
</feature>
<organism evidence="3 4">
    <name type="scientific">Rhizopus oryzae</name>
    <name type="common">Mucormycosis agent</name>
    <name type="synonym">Rhizopus arrhizus var. delemar</name>
    <dbReference type="NCBI Taxonomy" id="64495"/>
    <lineage>
        <taxon>Eukaryota</taxon>
        <taxon>Fungi</taxon>
        <taxon>Fungi incertae sedis</taxon>
        <taxon>Mucoromycota</taxon>
        <taxon>Mucoromycotina</taxon>
        <taxon>Mucoromycetes</taxon>
        <taxon>Mucorales</taxon>
        <taxon>Mucorineae</taxon>
        <taxon>Rhizopodaceae</taxon>
        <taxon>Rhizopus</taxon>
    </lineage>
</organism>
<dbReference type="PANTHER" id="PTHR46564">
    <property type="entry name" value="TRANSPOSASE"/>
    <property type="match status" value="1"/>
</dbReference>
<proteinExistence type="predicted"/>
<protein>
    <recommendedName>
        <fullName evidence="2">Tc1-like transposase DDE domain-containing protein</fullName>
    </recommendedName>
</protein>
<evidence type="ECO:0000313" key="4">
    <source>
        <dbReference type="Proteomes" id="UP000716291"/>
    </source>
</evidence>
<keyword evidence="4" id="KW-1185">Reference proteome</keyword>
<dbReference type="GO" id="GO:0003676">
    <property type="term" value="F:nucleic acid binding"/>
    <property type="evidence" value="ECO:0007669"/>
    <property type="project" value="InterPro"/>
</dbReference>
<dbReference type="EMBL" id="JAANQT010000294">
    <property type="protein sequence ID" value="KAG1312324.1"/>
    <property type="molecule type" value="Genomic_DNA"/>
</dbReference>
<dbReference type="Pfam" id="PF13358">
    <property type="entry name" value="DDE_3"/>
    <property type="match status" value="1"/>
</dbReference>
<dbReference type="Gene3D" id="3.30.420.10">
    <property type="entry name" value="Ribonuclease H-like superfamily/Ribonuclease H"/>
    <property type="match status" value="1"/>
</dbReference>
<accession>A0A9P7BVH3</accession>
<reference evidence="3" key="1">
    <citation type="journal article" date="2020" name="Microb. Genom.">
        <title>Genetic diversity of clinical and environmental Mucorales isolates obtained from an investigation of mucormycosis cases among solid organ transplant recipients.</title>
        <authorList>
            <person name="Nguyen M.H."/>
            <person name="Kaul D."/>
            <person name="Muto C."/>
            <person name="Cheng S.J."/>
            <person name="Richter R.A."/>
            <person name="Bruno V.M."/>
            <person name="Liu G."/>
            <person name="Beyhan S."/>
            <person name="Sundermann A.J."/>
            <person name="Mounaud S."/>
            <person name="Pasculle A.W."/>
            <person name="Nierman W.C."/>
            <person name="Driscoll E."/>
            <person name="Cumbie R."/>
            <person name="Clancy C.J."/>
            <person name="Dupont C.L."/>
        </authorList>
    </citation>
    <scope>NUCLEOTIDE SEQUENCE</scope>
    <source>
        <strain evidence="3">GL11</strain>
    </source>
</reference>
<sequence>MSNVLYYEDGQDNLYDEQGMRIILETLTNQKTYFDQKPLEKLVVDKLTSGVKSEKRTIAVSVYTDYSDKEREQFIDKMIECAQEKGATARVARNMGINVRNVQREWKHISNSQLNHHLKNDLCLTMKKATFEAEARNSKENLQQRFDWFMQWKDSDLDFTRNCVFMDEASFHINMRFNYGRSAAGTRAHVKTEKTRSPSHTIIGAIHSSSVLFVQLRKPPSKKEILGQQTFKKRKTTNKGVKRAASPSSENKTNFPKGTTTAHFIKFINELLDVMDLDESPKGCYLVLDNASIHKSQPMIRKIEKRGYKLMHLPPYSPKLNPIEQFWALVKRKLKRDRMMTEENLSSRIADASKYKGLFS</sequence>
<feature type="compositionally biased region" description="Basic residues" evidence="1">
    <location>
        <begin position="231"/>
        <end position="242"/>
    </location>
</feature>
<evidence type="ECO:0000313" key="3">
    <source>
        <dbReference type="EMBL" id="KAG1312324.1"/>
    </source>
</evidence>
<dbReference type="Proteomes" id="UP000716291">
    <property type="component" value="Unassembled WGS sequence"/>
</dbReference>
<gene>
    <name evidence="3" type="ORF">G6F64_003118</name>
</gene>
<feature type="domain" description="Tc1-like transposase DDE" evidence="2">
    <location>
        <begin position="255"/>
        <end position="341"/>
    </location>
</feature>
<dbReference type="PANTHER" id="PTHR46564:SF1">
    <property type="entry name" value="TRANSPOSASE"/>
    <property type="match status" value="1"/>
</dbReference>
<dbReference type="InterPro" id="IPR038717">
    <property type="entry name" value="Tc1-like_DDE_dom"/>
</dbReference>
<dbReference type="InterPro" id="IPR036397">
    <property type="entry name" value="RNaseH_sf"/>
</dbReference>
<feature type="region of interest" description="Disordered" evidence="1">
    <location>
        <begin position="231"/>
        <end position="255"/>
    </location>
</feature>
<name>A0A9P7BVH3_RHIOR</name>
<evidence type="ECO:0000256" key="1">
    <source>
        <dbReference type="SAM" id="MobiDB-lite"/>
    </source>
</evidence>
<comment type="caution">
    <text evidence="3">The sequence shown here is derived from an EMBL/GenBank/DDBJ whole genome shotgun (WGS) entry which is preliminary data.</text>
</comment>